<feature type="domain" description="Integrase zinc-binding" evidence="15">
    <location>
        <begin position="524"/>
        <end position="578"/>
    </location>
</feature>
<evidence type="ECO:0000313" key="16">
    <source>
        <dbReference type="EMBL" id="GFS33773.1"/>
    </source>
</evidence>
<comment type="pathway">
    <text evidence="2">Glycan metabolism.</text>
</comment>
<comment type="similarity">
    <text evidence="3">Belongs to the glycosyltransferase GT106 family.</text>
</comment>
<dbReference type="GO" id="GO:0006004">
    <property type="term" value="P:fucose metabolic process"/>
    <property type="evidence" value="ECO:0007669"/>
    <property type="project" value="UniProtKB-KW"/>
</dbReference>
<keyword evidence="17" id="KW-1185">Reference proteome</keyword>
<dbReference type="PANTHER" id="PTHR31741:SF8">
    <property type="entry name" value="O-FUCOSYLTRANSFERASE 35"/>
    <property type="match status" value="1"/>
</dbReference>
<dbReference type="Pfam" id="PF10250">
    <property type="entry name" value="O-FucT"/>
    <property type="match status" value="1"/>
</dbReference>
<evidence type="ECO:0000259" key="15">
    <source>
        <dbReference type="Pfam" id="PF17921"/>
    </source>
</evidence>
<keyword evidence="6" id="KW-0812">Transmembrane</keyword>
<dbReference type="GO" id="GO:0016757">
    <property type="term" value="F:glycosyltransferase activity"/>
    <property type="evidence" value="ECO:0007669"/>
    <property type="project" value="UniProtKB-KW"/>
</dbReference>
<feature type="compositionally biased region" description="Polar residues" evidence="14">
    <location>
        <begin position="11"/>
        <end position="23"/>
    </location>
</feature>
<dbReference type="EMBL" id="BJWL01000197">
    <property type="protein sequence ID" value="GFS33773.1"/>
    <property type="molecule type" value="Genomic_DNA"/>
</dbReference>
<evidence type="ECO:0000256" key="9">
    <source>
        <dbReference type="ARBA" id="ARBA00023136"/>
    </source>
</evidence>
<keyword evidence="12" id="KW-0119">Carbohydrate metabolism</keyword>
<protein>
    <recommendedName>
        <fullName evidence="13">O-fucosyltransferase family protein</fullName>
    </recommendedName>
</protein>
<evidence type="ECO:0000256" key="6">
    <source>
        <dbReference type="ARBA" id="ARBA00022692"/>
    </source>
</evidence>
<evidence type="ECO:0000256" key="10">
    <source>
        <dbReference type="ARBA" id="ARBA00023180"/>
    </source>
</evidence>
<evidence type="ECO:0000256" key="13">
    <source>
        <dbReference type="ARBA" id="ARBA00030350"/>
    </source>
</evidence>
<dbReference type="Gene3D" id="1.10.340.70">
    <property type="match status" value="1"/>
</dbReference>
<dbReference type="SUPFAM" id="SSF48403">
    <property type="entry name" value="Ankyrin repeat"/>
    <property type="match status" value="1"/>
</dbReference>
<dbReference type="PANTHER" id="PTHR31741">
    <property type="entry name" value="OS02G0726500 PROTEIN-RELATED"/>
    <property type="match status" value="1"/>
</dbReference>
<name>A0A7J0DGP5_9ERIC</name>
<dbReference type="GO" id="GO:0016020">
    <property type="term" value="C:membrane"/>
    <property type="evidence" value="ECO:0007669"/>
    <property type="project" value="UniProtKB-SubCell"/>
</dbReference>
<comment type="subcellular location">
    <subcellularLocation>
        <location evidence="1">Membrane</location>
        <topology evidence="1">Single-pass type II membrane protein</topology>
    </subcellularLocation>
</comment>
<dbReference type="InterPro" id="IPR041588">
    <property type="entry name" value="Integrase_H2C2"/>
</dbReference>
<evidence type="ECO:0000256" key="12">
    <source>
        <dbReference type="ARBA" id="ARBA00023277"/>
    </source>
</evidence>
<evidence type="ECO:0000256" key="2">
    <source>
        <dbReference type="ARBA" id="ARBA00004881"/>
    </source>
</evidence>
<keyword evidence="5 16" id="KW-0808">Transferase</keyword>
<dbReference type="GO" id="GO:0005794">
    <property type="term" value="C:Golgi apparatus"/>
    <property type="evidence" value="ECO:0007669"/>
    <property type="project" value="TreeGrafter"/>
</dbReference>
<dbReference type="Gene3D" id="1.25.40.20">
    <property type="entry name" value="Ankyrin repeat-containing domain"/>
    <property type="match status" value="2"/>
</dbReference>
<keyword evidence="7" id="KW-0735">Signal-anchor</keyword>
<dbReference type="InterPro" id="IPR019378">
    <property type="entry name" value="GDP-Fuc_O-FucTrfase"/>
</dbReference>
<dbReference type="FunFam" id="1.10.340.70:FF:000001">
    <property type="entry name" value="Retrovirus-related Pol polyprotein from transposon gypsy-like Protein"/>
    <property type="match status" value="1"/>
</dbReference>
<dbReference type="OrthoDB" id="1925304at2759"/>
<dbReference type="Proteomes" id="UP000585474">
    <property type="component" value="Unassembled WGS sequence"/>
</dbReference>
<evidence type="ECO:0000256" key="14">
    <source>
        <dbReference type="SAM" id="MobiDB-lite"/>
    </source>
</evidence>
<dbReference type="Pfam" id="PF17921">
    <property type="entry name" value="Integrase_H2C2"/>
    <property type="match status" value="1"/>
</dbReference>
<keyword evidence="9" id="KW-0472">Membrane</keyword>
<feature type="compositionally biased region" description="Pro residues" evidence="14">
    <location>
        <begin position="1"/>
        <end position="10"/>
    </location>
</feature>
<proteinExistence type="inferred from homology"/>
<keyword evidence="10" id="KW-0325">Glycoprotein</keyword>
<reference evidence="17" key="1">
    <citation type="submission" date="2019-07" db="EMBL/GenBank/DDBJ databases">
        <title>De Novo Assembly of kiwifruit Actinidia rufa.</title>
        <authorList>
            <person name="Sugita-Konishi S."/>
            <person name="Sato K."/>
            <person name="Mori E."/>
            <person name="Abe Y."/>
            <person name="Kisaki G."/>
            <person name="Hamano K."/>
            <person name="Suezawa K."/>
            <person name="Otani M."/>
            <person name="Fukuda T."/>
            <person name="Manabe T."/>
            <person name="Gomi K."/>
            <person name="Tabuchi M."/>
            <person name="Akimitsu K."/>
            <person name="Kataoka I."/>
        </authorList>
    </citation>
    <scope>NUCLEOTIDE SEQUENCE [LARGE SCALE GENOMIC DNA]</scope>
    <source>
        <strain evidence="17">cv. Fuchu</strain>
    </source>
</reference>
<evidence type="ECO:0000313" key="17">
    <source>
        <dbReference type="Proteomes" id="UP000585474"/>
    </source>
</evidence>
<organism evidence="16 17">
    <name type="scientific">Actinidia rufa</name>
    <dbReference type="NCBI Taxonomy" id="165716"/>
    <lineage>
        <taxon>Eukaryota</taxon>
        <taxon>Viridiplantae</taxon>
        <taxon>Streptophyta</taxon>
        <taxon>Embryophyta</taxon>
        <taxon>Tracheophyta</taxon>
        <taxon>Spermatophyta</taxon>
        <taxon>Magnoliopsida</taxon>
        <taxon>eudicotyledons</taxon>
        <taxon>Gunneridae</taxon>
        <taxon>Pentapetalae</taxon>
        <taxon>asterids</taxon>
        <taxon>Ericales</taxon>
        <taxon>Actinidiaceae</taxon>
        <taxon>Actinidia</taxon>
    </lineage>
</organism>
<dbReference type="AlphaFoldDB" id="A0A7J0DGP5"/>
<evidence type="ECO:0000256" key="1">
    <source>
        <dbReference type="ARBA" id="ARBA00004606"/>
    </source>
</evidence>
<feature type="region of interest" description="Disordered" evidence="14">
    <location>
        <begin position="1"/>
        <end position="37"/>
    </location>
</feature>
<evidence type="ECO:0000256" key="3">
    <source>
        <dbReference type="ARBA" id="ARBA00007737"/>
    </source>
</evidence>
<evidence type="ECO:0000256" key="5">
    <source>
        <dbReference type="ARBA" id="ARBA00022679"/>
    </source>
</evidence>
<comment type="caution">
    <text evidence="16">The sequence shown here is derived from an EMBL/GenBank/DDBJ whole genome shotgun (WGS) entry which is preliminary data.</text>
</comment>
<keyword evidence="8" id="KW-1133">Transmembrane helix</keyword>
<evidence type="ECO:0000256" key="11">
    <source>
        <dbReference type="ARBA" id="ARBA00023253"/>
    </source>
</evidence>
<sequence>MPTFRRPPPSLSATSFNRASSPMSIPPESELPKGSITTQGLPSTIYHRVTTAVHPQCSDVIRLARLRILVATYNQAQYGAGTGGAPKGSLTKIKGTLTVPITKSSETALHIAVGTGKALHFVKKLVESMPLEALELCDDKGYTALHTTAWVGNTAAAMVLVQNIRHCCTFAAVVIDVPVKLESYSKYSRGDIEYQINLSQVIAHKYIWARFVGANFFIFGHKVSQKLQVIIWKVFDLAVPQIKDIREQKQMHCQALQLVKCLCEEIHSLNDSYAYMSFAKDPLLRAARLGVHEVVEEIVDSFPSLVWATDSANCSLFHWAVTERYENVFNLLYQMSEHKRVITISINKSNNTTSHWAGRLAPRNKLNFVPDATLQMQHELQWFEAMLAFTCCRHSLTAGEDDEFRKMRYEGLGFLSSTRIYLVAGQAYGNGSMQYLTEDFPDIFNHSSLSTEDELKPFWNQHNMLAGLDYFVALESDVFVYTYDGNMAKAVQDLQRDPTSYVGYQWQHHMLYYRARVVVGLSLFREKLILEHHSSPAGGHSGRERTYRRLKQGFHWKGMKKDVFKFMAECDTCQRNKNETVASPGLLQPLPIPSRLWTDISMDFIEGLPYSVKKTVIYVVGDRLRHTSVADDDEMIIERDVIIRLLKEHLITSQHRMKQPADSHISELYFAEVEPVAILDHKMVCGTTSPIQWFLCNGPIQFQKMLHGNAGMSCKRSFLNLTLEDKGHFQRRGMLVGVNV</sequence>
<dbReference type="GO" id="GO:0009507">
    <property type="term" value="C:chloroplast"/>
    <property type="evidence" value="ECO:0007669"/>
    <property type="project" value="TreeGrafter"/>
</dbReference>
<gene>
    <name evidence="16" type="ORF">Acr_00g0030530</name>
</gene>
<accession>A0A7J0DGP5</accession>
<keyword evidence="4 16" id="KW-0328">Glycosyltransferase</keyword>
<keyword evidence="11" id="KW-0294">Fucose metabolism</keyword>
<evidence type="ECO:0000256" key="7">
    <source>
        <dbReference type="ARBA" id="ARBA00022968"/>
    </source>
</evidence>
<dbReference type="InterPro" id="IPR036770">
    <property type="entry name" value="Ankyrin_rpt-contain_sf"/>
</dbReference>
<evidence type="ECO:0000256" key="4">
    <source>
        <dbReference type="ARBA" id="ARBA00022676"/>
    </source>
</evidence>
<evidence type="ECO:0000256" key="8">
    <source>
        <dbReference type="ARBA" id="ARBA00022989"/>
    </source>
</evidence>